<dbReference type="RefSeq" id="WP_108109255.1">
    <property type="nucleotide sequence ID" value="NZ_QASN01000022.1"/>
</dbReference>
<proteinExistence type="predicted"/>
<organism evidence="1 2">
    <name type="scientific">Pseudomonas mangrovi</name>
    <dbReference type="NCBI Taxonomy" id="2161748"/>
    <lineage>
        <taxon>Bacteria</taxon>
        <taxon>Pseudomonadati</taxon>
        <taxon>Pseudomonadota</taxon>
        <taxon>Gammaproteobacteria</taxon>
        <taxon>Pseudomonadales</taxon>
        <taxon>Pseudomonadaceae</taxon>
        <taxon>Pseudomonas</taxon>
    </lineage>
</organism>
<evidence type="ECO:0000313" key="2">
    <source>
        <dbReference type="Proteomes" id="UP000244064"/>
    </source>
</evidence>
<protein>
    <submittedName>
        <fullName evidence="1">Pilus assembly protein PilZ</fullName>
    </submittedName>
</protein>
<keyword evidence="2" id="KW-1185">Reference proteome</keyword>
<dbReference type="OrthoDB" id="6984827at2"/>
<accession>A0A2T5P4U3</accession>
<sequence>MTLDALRLEVPDILEDSESCSQRLVEQLAQTRQLPPEGALQALLSLLFRLNRSGMTLLERQRSLQNFSDEYRVQVARLSPGQLPSALFVKLCGELAIGFKRLLLQMLHGRQPSRQHLAWCLYMAQYFLSQSMLRQYQLYQEPPPGQWRDSHLLYWLGEHEHCLDETVSAAFLPQPACTLRGLYQQLLLLALSNPFHLNDNEAPQLYSALANHATMPRLLAWDEDDDAPGLMVDLSTALPCQPFEHLPRSEAHYLRRFELGPLLVALNEPTPLQSVEEQRLLERVRQHWLGRQQRRHERTEQEGECQMVVGLNAIHAQLLEQRPPHCSTRIVDGSPGGARLLCNLDQGAQLPVGQLVLLLPASGTPLLALIRWRHQNSQGLHLGLRYLKGLPRPVWLRRAPSAQTHPGVMQSTPVQGGGWHHGLWLPHGQFVEGENLWLQLHNVHNQTILPLPPANLTSASVVRYPLRLA</sequence>
<evidence type="ECO:0000313" key="1">
    <source>
        <dbReference type="EMBL" id="PTU72758.1"/>
    </source>
</evidence>
<name>A0A2T5P4U3_9PSED</name>
<dbReference type="EMBL" id="QASN01000022">
    <property type="protein sequence ID" value="PTU72758.1"/>
    <property type="molecule type" value="Genomic_DNA"/>
</dbReference>
<comment type="caution">
    <text evidence="1">The sequence shown here is derived from an EMBL/GenBank/DDBJ whole genome shotgun (WGS) entry which is preliminary data.</text>
</comment>
<gene>
    <name evidence="1" type="ORF">DBO85_18575</name>
</gene>
<dbReference type="Proteomes" id="UP000244064">
    <property type="component" value="Unassembled WGS sequence"/>
</dbReference>
<reference evidence="1 2" key="1">
    <citation type="submission" date="2018-04" db="EMBL/GenBank/DDBJ databases">
        <title>Pseudomonas sp. nov., isolated from mangrove soil.</title>
        <authorList>
            <person name="Chen C."/>
        </authorList>
    </citation>
    <scope>NUCLEOTIDE SEQUENCE [LARGE SCALE GENOMIC DNA]</scope>
    <source>
        <strain evidence="1 2">TC-11</strain>
    </source>
</reference>
<dbReference type="AlphaFoldDB" id="A0A2T5P4U3"/>